<dbReference type="EMBL" id="QNRR01000004">
    <property type="protein sequence ID" value="RBP44564.1"/>
    <property type="molecule type" value="Genomic_DNA"/>
</dbReference>
<dbReference type="Proteomes" id="UP000253426">
    <property type="component" value="Unassembled WGS sequence"/>
</dbReference>
<organism evidence="3 4">
    <name type="scientific">Roseimicrobium gellanilyticum</name>
    <dbReference type="NCBI Taxonomy" id="748857"/>
    <lineage>
        <taxon>Bacteria</taxon>
        <taxon>Pseudomonadati</taxon>
        <taxon>Verrucomicrobiota</taxon>
        <taxon>Verrucomicrobiia</taxon>
        <taxon>Verrucomicrobiales</taxon>
        <taxon>Verrucomicrobiaceae</taxon>
        <taxon>Roseimicrobium</taxon>
    </lineage>
</organism>
<evidence type="ECO:0000313" key="4">
    <source>
        <dbReference type="Proteomes" id="UP000253426"/>
    </source>
</evidence>
<keyword evidence="1" id="KW-0472">Membrane</keyword>
<dbReference type="GO" id="GO:0015562">
    <property type="term" value="F:efflux transmembrane transporter activity"/>
    <property type="evidence" value="ECO:0007669"/>
    <property type="project" value="TreeGrafter"/>
</dbReference>
<evidence type="ECO:0000259" key="2">
    <source>
        <dbReference type="Pfam" id="PF25917"/>
    </source>
</evidence>
<keyword evidence="1" id="KW-1133">Transmembrane helix</keyword>
<dbReference type="PANTHER" id="PTHR30469">
    <property type="entry name" value="MULTIDRUG RESISTANCE PROTEIN MDTA"/>
    <property type="match status" value="1"/>
</dbReference>
<gene>
    <name evidence="3" type="ORF">DES53_104385</name>
</gene>
<evidence type="ECO:0000313" key="3">
    <source>
        <dbReference type="EMBL" id="RBP44564.1"/>
    </source>
</evidence>
<dbReference type="InterPro" id="IPR058625">
    <property type="entry name" value="MdtA-like_BSH"/>
</dbReference>
<dbReference type="RefSeq" id="WP_113958955.1">
    <property type="nucleotide sequence ID" value="NZ_QNRR01000004.1"/>
</dbReference>
<dbReference type="Gene3D" id="2.40.50.100">
    <property type="match status" value="1"/>
</dbReference>
<dbReference type="AlphaFoldDB" id="A0A366HQT6"/>
<accession>A0A366HQT6</accession>
<feature type="transmembrane region" description="Helical" evidence="1">
    <location>
        <begin position="7"/>
        <end position="27"/>
    </location>
</feature>
<evidence type="ECO:0000256" key="1">
    <source>
        <dbReference type="SAM" id="Phobius"/>
    </source>
</evidence>
<sequence length="334" mass="36314">MNFLSKLIRYLTFAIALGGFVSVTLLLQKIKAEDQAKILPPPVAPASKPFASTVAATGILEALSENVSIGVPAAGLVTEVLVKVNDNVKVNDPLFRLDDRDFQATLLRQRAMVEVSKANIEVAKATVVKQEDLYKRVRDMPDTRAVSVDEVRQRENDVNVAKAQLAASNAQLLASEADVKQTELLIQRLTVRAPREGTILQVNIRAGEYAATAPKAPAMVLGDLDRLQVRADVDEQNATRVRPGQAAKAFIKGDTTNPIPLQFVRVEPYVIPKVSLTGASTERVDTRVLQVIYSLQRPKDPPIYVGQQVDVFIDAGSVAGEKEKAKGEEKTAAK</sequence>
<dbReference type="OrthoDB" id="9785187at2"/>
<dbReference type="GO" id="GO:1990281">
    <property type="term" value="C:efflux pump complex"/>
    <property type="evidence" value="ECO:0007669"/>
    <property type="project" value="TreeGrafter"/>
</dbReference>
<dbReference type="PANTHER" id="PTHR30469:SF15">
    <property type="entry name" value="HLYD FAMILY OF SECRETION PROTEINS"/>
    <property type="match status" value="1"/>
</dbReference>
<keyword evidence="4" id="KW-1185">Reference proteome</keyword>
<comment type="caution">
    <text evidence="3">The sequence shown here is derived from an EMBL/GenBank/DDBJ whole genome shotgun (WGS) entry which is preliminary data.</text>
</comment>
<dbReference type="SUPFAM" id="SSF111369">
    <property type="entry name" value="HlyD-like secretion proteins"/>
    <property type="match status" value="1"/>
</dbReference>
<dbReference type="Gene3D" id="1.10.287.470">
    <property type="entry name" value="Helix hairpin bin"/>
    <property type="match status" value="1"/>
</dbReference>
<keyword evidence="1" id="KW-0812">Transmembrane</keyword>
<protein>
    <submittedName>
        <fullName evidence="3">CusB/HlyD membrane fusion family barrel-sandwich protein</fullName>
    </submittedName>
</protein>
<name>A0A366HQT6_9BACT</name>
<reference evidence="3 4" key="1">
    <citation type="submission" date="2018-06" db="EMBL/GenBank/DDBJ databases">
        <title>Genomic Encyclopedia of Type Strains, Phase IV (KMG-IV): sequencing the most valuable type-strain genomes for metagenomic binning, comparative biology and taxonomic classification.</title>
        <authorList>
            <person name="Goeker M."/>
        </authorList>
    </citation>
    <scope>NUCLEOTIDE SEQUENCE [LARGE SCALE GENOMIC DNA]</scope>
    <source>
        <strain evidence="3 4">DSM 25532</strain>
    </source>
</reference>
<dbReference type="Pfam" id="PF25917">
    <property type="entry name" value="BSH_RND"/>
    <property type="match status" value="1"/>
</dbReference>
<feature type="domain" description="Multidrug resistance protein MdtA-like barrel-sandwich hybrid" evidence="2">
    <location>
        <begin position="67"/>
        <end position="220"/>
    </location>
</feature>
<dbReference type="Gene3D" id="2.40.30.170">
    <property type="match status" value="1"/>
</dbReference>
<proteinExistence type="predicted"/>